<accession>A0A0R1WPQ6</accession>
<dbReference type="Gene3D" id="3.10.105.10">
    <property type="entry name" value="Dipeptide-binding Protein, Domain 3"/>
    <property type="match status" value="1"/>
</dbReference>
<evidence type="ECO:0000256" key="2">
    <source>
        <dbReference type="ARBA" id="ARBA00005695"/>
    </source>
</evidence>
<comment type="similarity">
    <text evidence="2">Belongs to the bacterial solute-binding protein 5 family.</text>
</comment>
<dbReference type="PATRIC" id="fig|1423755.3.peg.1505"/>
<evidence type="ECO:0000313" key="5">
    <source>
        <dbReference type="EMBL" id="KRM19726.1"/>
    </source>
</evidence>
<gene>
    <name evidence="5" type="ORF">FC40_GL001418</name>
</gene>
<dbReference type="PANTHER" id="PTHR30290">
    <property type="entry name" value="PERIPLASMIC BINDING COMPONENT OF ABC TRANSPORTER"/>
    <property type="match status" value="1"/>
</dbReference>
<dbReference type="EMBL" id="AZGD01000034">
    <property type="protein sequence ID" value="KRM19726.1"/>
    <property type="molecule type" value="Genomic_DNA"/>
</dbReference>
<proteinExistence type="inferred from homology"/>
<dbReference type="GO" id="GO:0030313">
    <property type="term" value="C:cell envelope"/>
    <property type="evidence" value="ECO:0007669"/>
    <property type="project" value="UniProtKB-SubCell"/>
</dbReference>
<keyword evidence="3" id="KW-0813">Transport</keyword>
<dbReference type="AlphaFoldDB" id="A0A0R1WPQ6"/>
<evidence type="ECO:0000313" key="6">
    <source>
        <dbReference type="Proteomes" id="UP000051054"/>
    </source>
</evidence>
<comment type="caution">
    <text evidence="5">The sequence shown here is derived from an EMBL/GenBank/DDBJ whole genome shotgun (WGS) entry which is preliminary data.</text>
</comment>
<organism evidence="5 6">
    <name type="scientific">Ligilactobacillus hayakitensis DSM 18933 = JCM 14209</name>
    <dbReference type="NCBI Taxonomy" id="1423755"/>
    <lineage>
        <taxon>Bacteria</taxon>
        <taxon>Bacillati</taxon>
        <taxon>Bacillota</taxon>
        <taxon>Bacilli</taxon>
        <taxon>Lactobacillales</taxon>
        <taxon>Lactobacillaceae</taxon>
        <taxon>Ligilactobacillus</taxon>
    </lineage>
</organism>
<dbReference type="STRING" id="1423755.FC40_GL001418"/>
<dbReference type="Gene3D" id="3.40.190.10">
    <property type="entry name" value="Periplasmic binding protein-like II"/>
    <property type="match status" value="1"/>
</dbReference>
<dbReference type="GO" id="GO:0015833">
    <property type="term" value="P:peptide transport"/>
    <property type="evidence" value="ECO:0007669"/>
    <property type="project" value="TreeGrafter"/>
</dbReference>
<evidence type="ECO:0000256" key="4">
    <source>
        <dbReference type="ARBA" id="ARBA00022729"/>
    </source>
</evidence>
<dbReference type="Proteomes" id="UP000051054">
    <property type="component" value="Unassembled WGS sequence"/>
</dbReference>
<keyword evidence="6" id="KW-1185">Reference proteome</keyword>
<comment type="subcellular location">
    <subcellularLocation>
        <location evidence="1">Cell envelope</location>
    </subcellularLocation>
</comment>
<dbReference type="eggNOG" id="COG4166">
    <property type="taxonomic scope" value="Bacteria"/>
</dbReference>
<dbReference type="InterPro" id="IPR039424">
    <property type="entry name" value="SBP_5"/>
</dbReference>
<dbReference type="GO" id="GO:1904680">
    <property type="term" value="F:peptide transmembrane transporter activity"/>
    <property type="evidence" value="ECO:0007669"/>
    <property type="project" value="TreeGrafter"/>
</dbReference>
<dbReference type="PANTHER" id="PTHR30290:SF10">
    <property type="entry name" value="PERIPLASMIC OLIGOPEPTIDE-BINDING PROTEIN-RELATED"/>
    <property type="match status" value="1"/>
</dbReference>
<name>A0A0R1WPQ6_9LACO</name>
<reference evidence="5 6" key="1">
    <citation type="journal article" date="2015" name="Genome Announc.">
        <title>Expanding the biotechnology potential of lactobacilli through comparative genomics of 213 strains and associated genera.</title>
        <authorList>
            <person name="Sun Z."/>
            <person name="Harris H.M."/>
            <person name="McCann A."/>
            <person name="Guo C."/>
            <person name="Argimon S."/>
            <person name="Zhang W."/>
            <person name="Yang X."/>
            <person name="Jeffery I.B."/>
            <person name="Cooney J.C."/>
            <person name="Kagawa T.F."/>
            <person name="Liu W."/>
            <person name="Song Y."/>
            <person name="Salvetti E."/>
            <person name="Wrobel A."/>
            <person name="Rasinkangas P."/>
            <person name="Parkhill J."/>
            <person name="Rea M.C."/>
            <person name="O'Sullivan O."/>
            <person name="Ritari J."/>
            <person name="Douillard F.P."/>
            <person name="Paul Ross R."/>
            <person name="Yang R."/>
            <person name="Briner A.E."/>
            <person name="Felis G.E."/>
            <person name="de Vos W.M."/>
            <person name="Barrangou R."/>
            <person name="Klaenhammer T.R."/>
            <person name="Caufield P.W."/>
            <person name="Cui Y."/>
            <person name="Zhang H."/>
            <person name="O'Toole P.W."/>
        </authorList>
    </citation>
    <scope>NUCLEOTIDE SEQUENCE [LARGE SCALE GENOMIC DNA]</scope>
    <source>
        <strain evidence="5 6">DSM 18933</strain>
    </source>
</reference>
<protein>
    <submittedName>
        <fullName evidence="5">Oligopeptide ABC superfamily ATP binding cassette transporter, binding protein</fullName>
    </submittedName>
</protein>
<evidence type="ECO:0000256" key="3">
    <source>
        <dbReference type="ARBA" id="ARBA00022448"/>
    </source>
</evidence>
<keyword evidence="4" id="KW-0732">Signal</keyword>
<dbReference type="SUPFAM" id="SSF53850">
    <property type="entry name" value="Periplasmic binding protein-like II"/>
    <property type="match status" value="1"/>
</dbReference>
<evidence type="ECO:0000256" key="1">
    <source>
        <dbReference type="ARBA" id="ARBA00004196"/>
    </source>
</evidence>
<sequence>MIQLKQVVEYMQSQLQKNLPGLKVKVRSIPLKARLAATRNYDFQVVYGTWQPDYADPVNFIADGGQYHLNTDYTNKQFLDDLEKAKTTYASDPKKRFETLVDAETQLIKKDAYSAPVYQGAMTYLLNSKVKDLNISPYGTVLLYRDTYIK</sequence>